<dbReference type="InterPro" id="IPR051169">
    <property type="entry name" value="NADH-Q_oxidoreductase"/>
</dbReference>
<dbReference type="Proteomes" id="UP001596189">
    <property type="component" value="Unassembled WGS sequence"/>
</dbReference>
<evidence type="ECO:0000313" key="8">
    <source>
        <dbReference type="Proteomes" id="UP001596189"/>
    </source>
</evidence>
<keyword evidence="4" id="KW-0274">FAD</keyword>
<evidence type="ECO:0000256" key="2">
    <source>
        <dbReference type="ARBA" id="ARBA00005272"/>
    </source>
</evidence>
<dbReference type="EMBL" id="JBHSRD010000003">
    <property type="protein sequence ID" value="MFC6007177.1"/>
    <property type="molecule type" value="Genomic_DNA"/>
</dbReference>
<feature type="domain" description="FAD/NAD(P)-binding" evidence="6">
    <location>
        <begin position="13"/>
        <end position="322"/>
    </location>
</feature>
<evidence type="ECO:0000256" key="5">
    <source>
        <dbReference type="ARBA" id="ARBA00023002"/>
    </source>
</evidence>
<comment type="cofactor">
    <cofactor evidence="1">
        <name>FAD</name>
        <dbReference type="ChEBI" id="CHEBI:57692"/>
    </cofactor>
</comment>
<dbReference type="InterPro" id="IPR023753">
    <property type="entry name" value="FAD/NAD-binding_dom"/>
</dbReference>
<evidence type="ECO:0000313" key="7">
    <source>
        <dbReference type="EMBL" id="MFC6007177.1"/>
    </source>
</evidence>
<evidence type="ECO:0000259" key="6">
    <source>
        <dbReference type="Pfam" id="PF07992"/>
    </source>
</evidence>
<comment type="similarity">
    <text evidence="2">Belongs to the NADH dehydrogenase family.</text>
</comment>
<name>A0ABW1JE49_9ACTN</name>
<keyword evidence="3" id="KW-0285">Flavoprotein</keyword>
<reference evidence="8" key="1">
    <citation type="journal article" date="2019" name="Int. J. Syst. Evol. Microbiol.">
        <title>The Global Catalogue of Microorganisms (GCM) 10K type strain sequencing project: providing services to taxonomists for standard genome sequencing and annotation.</title>
        <authorList>
            <consortium name="The Broad Institute Genomics Platform"/>
            <consortium name="The Broad Institute Genome Sequencing Center for Infectious Disease"/>
            <person name="Wu L."/>
            <person name="Ma J."/>
        </authorList>
    </citation>
    <scope>NUCLEOTIDE SEQUENCE [LARGE SCALE GENOMIC DNA]</scope>
    <source>
        <strain evidence="8">KACC 14249</strain>
    </source>
</reference>
<sequence length="423" mass="45667">MTSTYGASRRRPRVVVIGGGFGGLAAVRQLSVADVDVLLIDRNGYNTFQPLLYQVATGGLNPGDVTFALRAFTSRFRNADFLRGTVVRVDADAKIVHLDQHEFIEYDYLVISCGVTANYFGIPGAQEHALAIYTRAGAIATRDRVLTAIENANQKVPGAPEPTIVVVGGGATGVEMAGALAELRNAAVPIAYRHLDPERVRIILVEMVDHVLGPFHPKLRSYAAKQLRKRGVELRLSTSLKEVRENCVVVERPDGEQEQIECAVVVWATGITAGPIVGDWGLPTGRGGRVEVGDDLRVAGHPEVFAVGDVAMTPENLAQVAQPAIQGGKHAGVQIRRLLAGAPTEPFTYFDKGTMATIGRSDAVVQFPFGLRLRGLLAWLAWLGLHIVELMGGRNRLASLINLSVRYFSWPRSLNIVVGDPAD</sequence>
<keyword evidence="5" id="KW-0560">Oxidoreductase</keyword>
<keyword evidence="8" id="KW-1185">Reference proteome</keyword>
<dbReference type="PANTHER" id="PTHR42913">
    <property type="entry name" value="APOPTOSIS-INDUCING FACTOR 1"/>
    <property type="match status" value="1"/>
</dbReference>
<comment type="caution">
    <text evidence="7">The sequence shown here is derived from an EMBL/GenBank/DDBJ whole genome shotgun (WGS) entry which is preliminary data.</text>
</comment>
<protein>
    <submittedName>
        <fullName evidence="7">NAD(P)/FAD-dependent oxidoreductase</fullName>
    </submittedName>
</protein>
<accession>A0ABW1JE49</accession>
<gene>
    <name evidence="7" type="ORF">ACFQDO_08550</name>
</gene>
<dbReference type="PANTHER" id="PTHR42913:SF3">
    <property type="entry name" value="64 KDA MITOCHONDRIAL NADH DEHYDROGENASE (EUROFUNG)"/>
    <property type="match status" value="1"/>
</dbReference>
<dbReference type="SUPFAM" id="SSF51905">
    <property type="entry name" value="FAD/NAD(P)-binding domain"/>
    <property type="match status" value="2"/>
</dbReference>
<evidence type="ECO:0000256" key="4">
    <source>
        <dbReference type="ARBA" id="ARBA00022827"/>
    </source>
</evidence>
<dbReference type="PRINTS" id="PR00368">
    <property type="entry name" value="FADPNR"/>
</dbReference>
<dbReference type="InterPro" id="IPR036188">
    <property type="entry name" value="FAD/NAD-bd_sf"/>
</dbReference>
<proteinExistence type="inferred from homology"/>
<dbReference type="Pfam" id="PF07992">
    <property type="entry name" value="Pyr_redox_2"/>
    <property type="match status" value="1"/>
</dbReference>
<dbReference type="PRINTS" id="PR00411">
    <property type="entry name" value="PNDRDTASEI"/>
</dbReference>
<organism evidence="7 8">
    <name type="scientific">Angustibacter luteus</name>
    <dbReference type="NCBI Taxonomy" id="658456"/>
    <lineage>
        <taxon>Bacteria</taxon>
        <taxon>Bacillati</taxon>
        <taxon>Actinomycetota</taxon>
        <taxon>Actinomycetes</taxon>
        <taxon>Kineosporiales</taxon>
        <taxon>Kineosporiaceae</taxon>
    </lineage>
</organism>
<evidence type="ECO:0000256" key="1">
    <source>
        <dbReference type="ARBA" id="ARBA00001974"/>
    </source>
</evidence>
<evidence type="ECO:0000256" key="3">
    <source>
        <dbReference type="ARBA" id="ARBA00022630"/>
    </source>
</evidence>
<dbReference type="Gene3D" id="3.50.50.100">
    <property type="match status" value="1"/>
</dbReference>
<dbReference type="RefSeq" id="WP_345715984.1">
    <property type="nucleotide sequence ID" value="NZ_BAABFP010000004.1"/>
</dbReference>